<proteinExistence type="predicted"/>
<dbReference type="EMBL" id="LXQA010575660">
    <property type="protein sequence ID" value="MCI60119.1"/>
    <property type="molecule type" value="Genomic_DNA"/>
</dbReference>
<protein>
    <submittedName>
        <fullName evidence="1">Uncharacterized protein</fullName>
    </submittedName>
</protein>
<organism evidence="1 2">
    <name type="scientific">Trifolium medium</name>
    <dbReference type="NCBI Taxonomy" id="97028"/>
    <lineage>
        <taxon>Eukaryota</taxon>
        <taxon>Viridiplantae</taxon>
        <taxon>Streptophyta</taxon>
        <taxon>Embryophyta</taxon>
        <taxon>Tracheophyta</taxon>
        <taxon>Spermatophyta</taxon>
        <taxon>Magnoliopsida</taxon>
        <taxon>eudicotyledons</taxon>
        <taxon>Gunneridae</taxon>
        <taxon>Pentapetalae</taxon>
        <taxon>rosids</taxon>
        <taxon>fabids</taxon>
        <taxon>Fabales</taxon>
        <taxon>Fabaceae</taxon>
        <taxon>Papilionoideae</taxon>
        <taxon>50 kb inversion clade</taxon>
        <taxon>NPAAA clade</taxon>
        <taxon>Hologalegina</taxon>
        <taxon>IRL clade</taxon>
        <taxon>Trifolieae</taxon>
        <taxon>Trifolium</taxon>
    </lineage>
</organism>
<sequence length="65" mass="7601">MAKELDLIEEFRDLSLVCEVTPRSVKLGMLKLTNSFLEKVKECQKRDRKLSEKLVLIDEGKEDDF</sequence>
<name>A0A392TG33_9FABA</name>
<dbReference type="Proteomes" id="UP000265520">
    <property type="component" value="Unassembled WGS sequence"/>
</dbReference>
<reference evidence="1 2" key="1">
    <citation type="journal article" date="2018" name="Front. Plant Sci.">
        <title>Red Clover (Trifolium pratense) and Zigzag Clover (T. medium) - A Picture of Genomic Similarities and Differences.</title>
        <authorList>
            <person name="Dluhosova J."/>
            <person name="Istvanek J."/>
            <person name="Nedelnik J."/>
            <person name="Repkova J."/>
        </authorList>
    </citation>
    <scope>NUCLEOTIDE SEQUENCE [LARGE SCALE GENOMIC DNA]</scope>
    <source>
        <strain evidence="2">cv. 10/8</strain>
        <tissue evidence="1">Leaf</tissue>
    </source>
</reference>
<comment type="caution">
    <text evidence="1">The sequence shown here is derived from an EMBL/GenBank/DDBJ whole genome shotgun (WGS) entry which is preliminary data.</text>
</comment>
<evidence type="ECO:0000313" key="2">
    <source>
        <dbReference type="Proteomes" id="UP000265520"/>
    </source>
</evidence>
<accession>A0A392TG33</accession>
<keyword evidence="2" id="KW-1185">Reference proteome</keyword>
<dbReference type="AlphaFoldDB" id="A0A392TG33"/>
<evidence type="ECO:0000313" key="1">
    <source>
        <dbReference type="EMBL" id="MCI60119.1"/>
    </source>
</evidence>